<evidence type="ECO:0000313" key="3">
    <source>
        <dbReference type="Proteomes" id="UP000030762"/>
    </source>
</evidence>
<dbReference type="OrthoDB" id="329272at2759"/>
<dbReference type="Gene3D" id="3.40.630.30">
    <property type="match status" value="1"/>
</dbReference>
<dbReference type="SUPFAM" id="SSF55729">
    <property type="entry name" value="Acyl-CoA N-acyltransferases (Nat)"/>
    <property type="match status" value="1"/>
</dbReference>
<dbReference type="RefSeq" id="XP_008604745.1">
    <property type="nucleotide sequence ID" value="XM_008606523.1"/>
</dbReference>
<evidence type="ECO:0000259" key="1">
    <source>
        <dbReference type="PROSITE" id="PS51186"/>
    </source>
</evidence>
<accession>T0R5G0</accession>
<dbReference type="InParanoid" id="T0R5G0"/>
<dbReference type="STRING" id="1156394.T0R5G0"/>
<dbReference type="VEuPathDB" id="FungiDB:SDRG_01015"/>
<organism evidence="2 3">
    <name type="scientific">Saprolegnia diclina (strain VS20)</name>
    <dbReference type="NCBI Taxonomy" id="1156394"/>
    <lineage>
        <taxon>Eukaryota</taxon>
        <taxon>Sar</taxon>
        <taxon>Stramenopiles</taxon>
        <taxon>Oomycota</taxon>
        <taxon>Saprolegniomycetes</taxon>
        <taxon>Saprolegniales</taxon>
        <taxon>Saprolegniaceae</taxon>
        <taxon>Saprolegnia</taxon>
    </lineage>
</organism>
<proteinExistence type="predicted"/>
<dbReference type="Proteomes" id="UP000030762">
    <property type="component" value="Unassembled WGS sequence"/>
</dbReference>
<dbReference type="PROSITE" id="PS51186">
    <property type="entry name" value="GNAT"/>
    <property type="match status" value="1"/>
</dbReference>
<sequence length="156" mass="16650">MSLAWRSQTLSSLTATDMYKILQLRANVFIVEQNGVVLDPDGLDLLESCHHVMGTNADGAIMAYARVLGPGTKGPAQTVPVIGRVVVAKAARGTGLGRQVMHEAVAAAQRAYPGQGCQLGAQAYLETFYNSLGFARLPGSAPYDDHGIPHIDMKRE</sequence>
<dbReference type="AlphaFoldDB" id="T0R5G0"/>
<dbReference type="OMA" id="VEQSHVC"/>
<dbReference type="GO" id="GO:0016747">
    <property type="term" value="F:acyltransferase activity, transferring groups other than amino-acyl groups"/>
    <property type="evidence" value="ECO:0007669"/>
    <property type="project" value="InterPro"/>
</dbReference>
<dbReference type="InterPro" id="IPR000182">
    <property type="entry name" value="GNAT_dom"/>
</dbReference>
<dbReference type="CDD" id="cd04301">
    <property type="entry name" value="NAT_SF"/>
    <property type="match status" value="1"/>
</dbReference>
<protein>
    <recommendedName>
        <fullName evidence="1">N-acetyltransferase domain-containing protein</fullName>
    </recommendedName>
</protein>
<dbReference type="EMBL" id="JH767133">
    <property type="protein sequence ID" value="EQC42176.1"/>
    <property type="molecule type" value="Genomic_DNA"/>
</dbReference>
<gene>
    <name evidence="2" type="ORF">SDRG_01015</name>
</gene>
<evidence type="ECO:0000313" key="2">
    <source>
        <dbReference type="EMBL" id="EQC42176.1"/>
    </source>
</evidence>
<dbReference type="InterPro" id="IPR016181">
    <property type="entry name" value="Acyl_CoA_acyltransferase"/>
</dbReference>
<feature type="domain" description="N-acetyltransferase" evidence="1">
    <location>
        <begin position="8"/>
        <end position="156"/>
    </location>
</feature>
<dbReference type="Pfam" id="PF13673">
    <property type="entry name" value="Acetyltransf_10"/>
    <property type="match status" value="1"/>
</dbReference>
<keyword evidence="3" id="KW-1185">Reference proteome</keyword>
<name>T0R5G0_SAPDV</name>
<dbReference type="eggNOG" id="ENOG502SAET">
    <property type="taxonomic scope" value="Eukaryota"/>
</dbReference>
<dbReference type="GeneID" id="19941742"/>
<reference evidence="2 3" key="1">
    <citation type="submission" date="2012-04" db="EMBL/GenBank/DDBJ databases">
        <title>The Genome Sequence of Saprolegnia declina VS20.</title>
        <authorList>
            <consortium name="The Broad Institute Genome Sequencing Platform"/>
            <person name="Russ C."/>
            <person name="Nusbaum C."/>
            <person name="Tyler B."/>
            <person name="van West P."/>
            <person name="Dieguez-Uribeondo J."/>
            <person name="de Bruijn I."/>
            <person name="Tripathy S."/>
            <person name="Jiang R."/>
            <person name="Young S.K."/>
            <person name="Zeng Q."/>
            <person name="Gargeya S."/>
            <person name="Fitzgerald M."/>
            <person name="Haas B."/>
            <person name="Abouelleil A."/>
            <person name="Alvarado L."/>
            <person name="Arachchi H.M."/>
            <person name="Berlin A."/>
            <person name="Chapman S.B."/>
            <person name="Goldberg J."/>
            <person name="Griggs A."/>
            <person name="Gujja S."/>
            <person name="Hansen M."/>
            <person name="Howarth C."/>
            <person name="Imamovic A."/>
            <person name="Larimer J."/>
            <person name="McCowen C."/>
            <person name="Montmayeur A."/>
            <person name="Murphy C."/>
            <person name="Neiman D."/>
            <person name="Pearson M."/>
            <person name="Priest M."/>
            <person name="Roberts A."/>
            <person name="Saif S."/>
            <person name="Shea T."/>
            <person name="Sisk P."/>
            <person name="Sykes S."/>
            <person name="Wortman J."/>
            <person name="Nusbaum C."/>
            <person name="Birren B."/>
        </authorList>
    </citation>
    <scope>NUCLEOTIDE SEQUENCE [LARGE SCALE GENOMIC DNA]</scope>
    <source>
        <strain evidence="2 3">VS20</strain>
    </source>
</reference>